<dbReference type="Proteomes" id="UP001151699">
    <property type="component" value="Chromosome A"/>
</dbReference>
<name>A0A9Q0NE21_9DIPT</name>
<dbReference type="AlphaFoldDB" id="A0A9Q0NE21"/>
<evidence type="ECO:0000313" key="2">
    <source>
        <dbReference type="EMBL" id="KAJ6647761.1"/>
    </source>
</evidence>
<feature type="non-terminal residue" evidence="2">
    <location>
        <position position="1"/>
    </location>
</feature>
<evidence type="ECO:0000256" key="1">
    <source>
        <dbReference type="SAM" id="MobiDB-lite"/>
    </source>
</evidence>
<accession>A0A9Q0NE21</accession>
<reference evidence="2" key="1">
    <citation type="submission" date="2022-07" db="EMBL/GenBank/DDBJ databases">
        <authorList>
            <person name="Trinca V."/>
            <person name="Uliana J.V.C."/>
            <person name="Torres T.T."/>
            <person name="Ward R.J."/>
            <person name="Monesi N."/>
        </authorList>
    </citation>
    <scope>NUCLEOTIDE SEQUENCE</scope>
    <source>
        <strain evidence="2">HSMRA1968</strain>
        <tissue evidence="2">Whole embryos</tissue>
    </source>
</reference>
<comment type="caution">
    <text evidence="2">The sequence shown here is derived from an EMBL/GenBank/DDBJ whole genome shotgun (WGS) entry which is preliminary data.</text>
</comment>
<keyword evidence="3" id="KW-1185">Reference proteome</keyword>
<dbReference type="EMBL" id="WJQU01000001">
    <property type="protein sequence ID" value="KAJ6647761.1"/>
    <property type="molecule type" value="Genomic_DNA"/>
</dbReference>
<evidence type="ECO:0000313" key="3">
    <source>
        <dbReference type="Proteomes" id="UP001151699"/>
    </source>
</evidence>
<organism evidence="2 3">
    <name type="scientific">Pseudolycoriella hygida</name>
    <dbReference type="NCBI Taxonomy" id="35572"/>
    <lineage>
        <taxon>Eukaryota</taxon>
        <taxon>Metazoa</taxon>
        <taxon>Ecdysozoa</taxon>
        <taxon>Arthropoda</taxon>
        <taxon>Hexapoda</taxon>
        <taxon>Insecta</taxon>
        <taxon>Pterygota</taxon>
        <taxon>Neoptera</taxon>
        <taxon>Endopterygota</taxon>
        <taxon>Diptera</taxon>
        <taxon>Nematocera</taxon>
        <taxon>Sciaroidea</taxon>
        <taxon>Sciaridae</taxon>
        <taxon>Pseudolycoriella</taxon>
    </lineage>
</organism>
<gene>
    <name evidence="2" type="ORF">Bhyg_02984</name>
</gene>
<sequence length="90" mass="10317">MSYKKIKKESKNSNINGRSELPQGRDNVISHSDFLEVAANEQFLPRARWNENDGVMQAMDHEKNSNNIQASNNNDEEIFFHSIADGFIHP</sequence>
<feature type="region of interest" description="Disordered" evidence="1">
    <location>
        <begin position="1"/>
        <end position="27"/>
    </location>
</feature>
<proteinExistence type="predicted"/>
<protein>
    <submittedName>
        <fullName evidence="2">Uncharacterized protein</fullName>
    </submittedName>
</protein>